<feature type="transmembrane region" description="Helical" evidence="7">
    <location>
        <begin position="47"/>
        <end position="64"/>
    </location>
</feature>
<reference evidence="10" key="1">
    <citation type="submission" date="2017-05" db="EMBL/GenBank/DDBJ databases">
        <title>Complete and WGS of Bordetella genogroups.</title>
        <authorList>
            <person name="Spilker T."/>
            <person name="Lipuma J."/>
        </authorList>
    </citation>
    <scope>NUCLEOTIDE SEQUENCE [LARGE SCALE GENOMIC DNA]</scope>
    <source>
        <strain evidence="10">AU16122</strain>
    </source>
</reference>
<dbReference type="InterPro" id="IPR036259">
    <property type="entry name" value="MFS_trans_sf"/>
</dbReference>
<evidence type="ECO:0000256" key="5">
    <source>
        <dbReference type="ARBA" id="ARBA00023136"/>
    </source>
</evidence>
<comment type="caution">
    <text evidence="9">The sequence shown here is derived from an EMBL/GenBank/DDBJ whole genome shotgun (WGS) entry which is preliminary data.</text>
</comment>
<dbReference type="PANTHER" id="PTHR42718">
    <property type="entry name" value="MAJOR FACILITATOR SUPERFAMILY MULTIDRUG TRANSPORTER MFSC"/>
    <property type="match status" value="1"/>
</dbReference>
<keyword evidence="5 7" id="KW-0472">Membrane</keyword>
<dbReference type="Pfam" id="PF07690">
    <property type="entry name" value="MFS_1"/>
    <property type="match status" value="1"/>
</dbReference>
<keyword evidence="2" id="KW-0813">Transport</keyword>
<feature type="transmembrane region" description="Helical" evidence="7">
    <location>
        <begin position="329"/>
        <end position="351"/>
    </location>
</feature>
<protein>
    <submittedName>
        <fullName evidence="9">MFS transporter</fullName>
    </submittedName>
</protein>
<dbReference type="EMBL" id="NEVM01000005">
    <property type="protein sequence ID" value="OZI32305.1"/>
    <property type="molecule type" value="Genomic_DNA"/>
</dbReference>
<comment type="subcellular location">
    <subcellularLocation>
        <location evidence="1">Membrane</location>
        <topology evidence="1">Multi-pass membrane protein</topology>
    </subcellularLocation>
</comment>
<dbReference type="GO" id="GO:0016020">
    <property type="term" value="C:membrane"/>
    <property type="evidence" value="ECO:0007669"/>
    <property type="project" value="UniProtKB-SubCell"/>
</dbReference>
<evidence type="ECO:0000259" key="8">
    <source>
        <dbReference type="PROSITE" id="PS50850"/>
    </source>
</evidence>
<feature type="transmembrane region" description="Helical" evidence="7">
    <location>
        <begin position="299"/>
        <end position="317"/>
    </location>
</feature>
<keyword evidence="10" id="KW-1185">Reference proteome</keyword>
<feature type="transmembrane region" description="Helical" evidence="7">
    <location>
        <begin position="76"/>
        <end position="101"/>
    </location>
</feature>
<dbReference type="GO" id="GO:0022857">
    <property type="term" value="F:transmembrane transporter activity"/>
    <property type="evidence" value="ECO:0007669"/>
    <property type="project" value="InterPro"/>
</dbReference>
<dbReference type="InterPro" id="IPR020846">
    <property type="entry name" value="MFS_dom"/>
</dbReference>
<dbReference type="RefSeq" id="WP_094856702.1">
    <property type="nucleotide sequence ID" value="NZ_NEVM01000005.1"/>
</dbReference>
<dbReference type="OrthoDB" id="9807274at2"/>
<evidence type="ECO:0000256" key="7">
    <source>
        <dbReference type="SAM" id="Phobius"/>
    </source>
</evidence>
<feature type="transmembrane region" description="Helical" evidence="7">
    <location>
        <begin position="197"/>
        <end position="214"/>
    </location>
</feature>
<dbReference type="PROSITE" id="PS50850">
    <property type="entry name" value="MFS"/>
    <property type="match status" value="1"/>
</dbReference>
<accession>A0A261S546</accession>
<gene>
    <name evidence="9" type="ORF">CAL29_17155</name>
</gene>
<dbReference type="Gene3D" id="1.20.1720.10">
    <property type="entry name" value="Multidrug resistance protein D"/>
    <property type="match status" value="1"/>
</dbReference>
<sequence length="536" mass="55349">MPISRRRAALCAAYLGTFLATLDISIVNVALPTMQSALRTDIAGLQWVVNAYAICLSAFMLSAGPAADRHGHKRTWLAGVALFGLGSALCGCAPTLAWLLAGRAVQGVAAAAMIAGALPILTHAYPEPGARAHVIGGWSAFAALALILGPLLGGLLLHGLGWQGIFLINLPLAALALALGVHGIPERRYPEHAARDPLGQASSIVSLGALAYGLIEAGKHGFSHPAILPCLALAAAGFALFAVVETRASKPLLPLALFRQRPFVMANLASLILGFSYYSCLFFFSIYLQEIQRWSATEAGWRMMPQFLATACVSMLFGRLSARIRVRRLMLLGYGLIGVAMSLLGFCGAGTPYRVVGLLFGLLGVGAGLAVPATGIVIMGMAPPGLAGSASATMNALRQAGMTLGIALLGALMTSRALRVYEQGALALGLGDARELARQAISAGVFDRAAPALAGLHARALGSGFQAAMWSAGLACAVALGLLAAGGAAREEKGEGEGREAGQEIGQGFGQEIGQEIGQAGRKKSRPMDGRPTTQL</sequence>
<name>A0A261S546_9BORD</name>
<organism evidence="9 10">
    <name type="scientific">Bordetella genomosp. 10</name>
    <dbReference type="NCBI Taxonomy" id="1416804"/>
    <lineage>
        <taxon>Bacteria</taxon>
        <taxon>Pseudomonadati</taxon>
        <taxon>Pseudomonadota</taxon>
        <taxon>Betaproteobacteria</taxon>
        <taxon>Burkholderiales</taxon>
        <taxon>Alcaligenaceae</taxon>
        <taxon>Bordetella</taxon>
    </lineage>
</organism>
<feature type="transmembrane region" description="Helical" evidence="7">
    <location>
        <begin position="107"/>
        <end position="125"/>
    </location>
</feature>
<feature type="transmembrane region" description="Helical" evidence="7">
    <location>
        <begin position="164"/>
        <end position="185"/>
    </location>
</feature>
<dbReference type="PANTHER" id="PTHR42718:SF9">
    <property type="entry name" value="MAJOR FACILITATOR SUPERFAMILY MULTIDRUG TRANSPORTER MFSC"/>
    <property type="match status" value="1"/>
</dbReference>
<feature type="transmembrane region" description="Helical" evidence="7">
    <location>
        <begin position="400"/>
        <end position="418"/>
    </location>
</feature>
<feature type="transmembrane region" description="Helical" evidence="7">
    <location>
        <begin position="226"/>
        <end position="244"/>
    </location>
</feature>
<dbReference type="Proteomes" id="UP000216020">
    <property type="component" value="Unassembled WGS sequence"/>
</dbReference>
<evidence type="ECO:0000256" key="3">
    <source>
        <dbReference type="ARBA" id="ARBA00022692"/>
    </source>
</evidence>
<evidence type="ECO:0000256" key="1">
    <source>
        <dbReference type="ARBA" id="ARBA00004141"/>
    </source>
</evidence>
<evidence type="ECO:0000313" key="10">
    <source>
        <dbReference type="Proteomes" id="UP000216020"/>
    </source>
</evidence>
<dbReference type="AlphaFoldDB" id="A0A261S546"/>
<evidence type="ECO:0000313" key="9">
    <source>
        <dbReference type="EMBL" id="OZI32305.1"/>
    </source>
</evidence>
<dbReference type="SUPFAM" id="SSF103473">
    <property type="entry name" value="MFS general substrate transporter"/>
    <property type="match status" value="1"/>
</dbReference>
<dbReference type="CDD" id="cd17321">
    <property type="entry name" value="MFS_MMR_MDR_like"/>
    <property type="match status" value="1"/>
</dbReference>
<keyword evidence="3 7" id="KW-0812">Transmembrane</keyword>
<feature type="domain" description="Major facilitator superfamily (MFS) profile" evidence="8">
    <location>
        <begin position="9"/>
        <end position="493"/>
    </location>
</feature>
<feature type="transmembrane region" description="Helical" evidence="7">
    <location>
        <begin position="137"/>
        <end position="158"/>
    </location>
</feature>
<proteinExistence type="predicted"/>
<evidence type="ECO:0000256" key="6">
    <source>
        <dbReference type="SAM" id="MobiDB-lite"/>
    </source>
</evidence>
<feature type="transmembrane region" description="Helical" evidence="7">
    <location>
        <begin position="357"/>
        <end position="379"/>
    </location>
</feature>
<keyword evidence="4 7" id="KW-1133">Transmembrane helix</keyword>
<feature type="region of interest" description="Disordered" evidence="6">
    <location>
        <begin position="493"/>
        <end position="536"/>
    </location>
</feature>
<dbReference type="InterPro" id="IPR011701">
    <property type="entry name" value="MFS"/>
</dbReference>
<feature type="compositionally biased region" description="Basic and acidic residues" evidence="6">
    <location>
        <begin position="493"/>
        <end position="502"/>
    </location>
</feature>
<feature type="transmembrane region" description="Helical" evidence="7">
    <location>
        <begin position="467"/>
        <end position="489"/>
    </location>
</feature>
<evidence type="ECO:0000256" key="2">
    <source>
        <dbReference type="ARBA" id="ARBA00022448"/>
    </source>
</evidence>
<evidence type="ECO:0000256" key="4">
    <source>
        <dbReference type="ARBA" id="ARBA00022989"/>
    </source>
</evidence>
<dbReference type="Gene3D" id="1.20.1250.20">
    <property type="entry name" value="MFS general substrate transporter like domains"/>
    <property type="match status" value="1"/>
</dbReference>
<feature type="transmembrane region" description="Helical" evidence="7">
    <location>
        <begin position="264"/>
        <end position="287"/>
    </location>
</feature>